<dbReference type="InterPro" id="IPR029058">
    <property type="entry name" value="AB_hydrolase_fold"/>
</dbReference>
<dbReference type="PANTHER" id="PTHR43433:SF10">
    <property type="entry name" value="AB HYDROLASE-1 DOMAIN-CONTAINING PROTEIN"/>
    <property type="match status" value="1"/>
</dbReference>
<name>A0A8H7RV94_9FUNG</name>
<dbReference type="InterPro" id="IPR050471">
    <property type="entry name" value="AB_hydrolase"/>
</dbReference>
<feature type="compositionally biased region" description="Low complexity" evidence="1">
    <location>
        <begin position="35"/>
        <end position="50"/>
    </location>
</feature>
<feature type="region of interest" description="Disordered" evidence="1">
    <location>
        <begin position="328"/>
        <end position="375"/>
    </location>
</feature>
<gene>
    <name evidence="3" type="ORF">INT45_013001</name>
</gene>
<dbReference type="AlphaFoldDB" id="A0A8H7RV94"/>
<dbReference type="Gene3D" id="3.40.50.1820">
    <property type="entry name" value="alpha/beta hydrolase"/>
    <property type="match status" value="1"/>
</dbReference>
<sequence>MHGGFLDHDPLAIPVPLPNSSQSTPLPRTTKRNNKTIPTSPTTTTTNKNILNQGFSSTLSNFEKNNIPSSPKSMEHHHHGLSLNLQQTNKRTPFFSTQYEQQQQQQRTFKESITSPTNSSTTTTSSNNSSSSSSSSSSHRTITTRVDIFKEPRIHQTFQFSGTPGGKLKPHRVGFAEYGAVERGHPAFVIGGHGCSRLVGVMFEELAQRHSIRMIWPERPGYGLSEECTAQEMSALDWAEVVIQLADHLGIRRFSIIAQSVGTVFAMAISHKYPGRVLGPLFLISPWVSTQQANTFKWSRRLPAPLVTRTVSLAMDVMWMLNKGTSLSMGNSTTTTQDEENNSTLSDSLSPRTSEASSCTPSIQQQQQQQQQRINSDMDLSGMTLQEEDELLASLEEEEFDLPTDFPPHRPLRHAVRPRHMTLYFTMNKLRMSEPYTQGQVLDVLIALEKYHNFGFNYSEINTAVTAVWGDKDGLIPIKAIDVLANGLRDVRFKILDGEGHDLVWKEGVMEWAIRGIAERWRVRTQRLTLTLMNKLQATTTTSTST</sequence>
<evidence type="ECO:0000313" key="3">
    <source>
        <dbReference type="EMBL" id="KAG2217305.1"/>
    </source>
</evidence>
<feature type="compositionally biased region" description="Low complexity" evidence="1">
    <location>
        <begin position="101"/>
        <end position="142"/>
    </location>
</feature>
<feature type="compositionally biased region" description="Polar residues" evidence="1">
    <location>
        <begin position="328"/>
        <end position="363"/>
    </location>
</feature>
<evidence type="ECO:0000256" key="1">
    <source>
        <dbReference type="SAM" id="MobiDB-lite"/>
    </source>
</evidence>
<dbReference type="PANTHER" id="PTHR43433">
    <property type="entry name" value="HYDROLASE, ALPHA/BETA FOLD FAMILY PROTEIN"/>
    <property type="match status" value="1"/>
</dbReference>
<feature type="compositionally biased region" description="Basic and acidic residues" evidence="1">
    <location>
        <begin position="1"/>
        <end position="10"/>
    </location>
</feature>
<feature type="domain" description="AB hydrolase-1" evidence="2">
    <location>
        <begin position="202"/>
        <end position="506"/>
    </location>
</feature>
<feature type="compositionally biased region" description="Polar residues" evidence="1">
    <location>
        <begin position="51"/>
        <end position="72"/>
    </location>
</feature>
<keyword evidence="4" id="KW-1185">Reference proteome</keyword>
<dbReference type="Proteomes" id="UP000646827">
    <property type="component" value="Unassembled WGS sequence"/>
</dbReference>
<proteinExistence type="predicted"/>
<accession>A0A8H7RV94</accession>
<dbReference type="Pfam" id="PF00561">
    <property type="entry name" value="Abhydrolase_1"/>
    <property type="match status" value="1"/>
</dbReference>
<feature type="compositionally biased region" description="Polar residues" evidence="1">
    <location>
        <begin position="18"/>
        <end position="27"/>
    </location>
</feature>
<organism evidence="3 4">
    <name type="scientific">Circinella minor</name>
    <dbReference type="NCBI Taxonomy" id="1195481"/>
    <lineage>
        <taxon>Eukaryota</taxon>
        <taxon>Fungi</taxon>
        <taxon>Fungi incertae sedis</taxon>
        <taxon>Mucoromycota</taxon>
        <taxon>Mucoromycotina</taxon>
        <taxon>Mucoromycetes</taxon>
        <taxon>Mucorales</taxon>
        <taxon>Lichtheimiaceae</taxon>
        <taxon>Circinella</taxon>
    </lineage>
</organism>
<protein>
    <recommendedName>
        <fullName evidence="2">AB hydrolase-1 domain-containing protein</fullName>
    </recommendedName>
</protein>
<evidence type="ECO:0000313" key="4">
    <source>
        <dbReference type="Proteomes" id="UP000646827"/>
    </source>
</evidence>
<evidence type="ECO:0000259" key="2">
    <source>
        <dbReference type="Pfam" id="PF00561"/>
    </source>
</evidence>
<reference evidence="3 4" key="1">
    <citation type="submission" date="2020-12" db="EMBL/GenBank/DDBJ databases">
        <title>Metabolic potential, ecology and presence of endohyphal bacteria is reflected in genomic diversity of Mucoromycotina.</title>
        <authorList>
            <person name="Muszewska A."/>
            <person name="Okrasinska A."/>
            <person name="Steczkiewicz K."/>
            <person name="Drgas O."/>
            <person name="Orlowska M."/>
            <person name="Perlinska-Lenart U."/>
            <person name="Aleksandrzak-Piekarczyk T."/>
            <person name="Szatraj K."/>
            <person name="Zielenkiewicz U."/>
            <person name="Pilsyk S."/>
            <person name="Malc E."/>
            <person name="Mieczkowski P."/>
            <person name="Kruszewska J.S."/>
            <person name="Biernat P."/>
            <person name="Pawlowska J."/>
        </authorList>
    </citation>
    <scope>NUCLEOTIDE SEQUENCE [LARGE SCALE GENOMIC DNA]</scope>
    <source>
        <strain evidence="3 4">CBS 142.35</strain>
    </source>
</reference>
<dbReference type="OrthoDB" id="435520at2759"/>
<dbReference type="SUPFAM" id="SSF53474">
    <property type="entry name" value="alpha/beta-Hydrolases"/>
    <property type="match status" value="1"/>
</dbReference>
<feature type="region of interest" description="Disordered" evidence="1">
    <location>
        <begin position="1"/>
        <end position="80"/>
    </location>
</feature>
<dbReference type="EMBL" id="JAEPRB010000309">
    <property type="protein sequence ID" value="KAG2217305.1"/>
    <property type="molecule type" value="Genomic_DNA"/>
</dbReference>
<comment type="caution">
    <text evidence="3">The sequence shown here is derived from an EMBL/GenBank/DDBJ whole genome shotgun (WGS) entry which is preliminary data.</text>
</comment>
<dbReference type="InterPro" id="IPR000073">
    <property type="entry name" value="AB_hydrolase_1"/>
</dbReference>
<feature type="region of interest" description="Disordered" evidence="1">
    <location>
        <begin position="96"/>
        <end position="142"/>
    </location>
</feature>